<dbReference type="KEGG" id="vco:VC0395_A2639"/>
<gene>
    <name evidence="4" type="primary">galE-1</name>
    <name evidence="4" type="ordered locus">VC0395_A2639</name>
</gene>
<comment type="pathway">
    <text evidence="1">Bacterial outer membrane biogenesis; LPS O-antigen biosynthesis.</text>
</comment>
<protein>
    <submittedName>
        <fullName evidence="4">UDP-glucose 4-epimerase</fullName>
        <ecNumber evidence="4">5.1.3.2</ecNumber>
    </submittedName>
</protein>
<evidence type="ECO:0000256" key="1">
    <source>
        <dbReference type="ARBA" id="ARBA00005125"/>
    </source>
</evidence>
<dbReference type="PATRIC" id="fig|345073.21.peg.278"/>
<evidence type="ECO:0000313" key="4">
    <source>
        <dbReference type="EMBL" id="ABQ20073.1"/>
    </source>
</evidence>
<comment type="similarity">
    <text evidence="2">Belongs to the NAD(P)-dependent epimerase/dehydratase family.</text>
</comment>
<proteinExistence type="inferred from homology"/>
<dbReference type="SUPFAM" id="SSF51735">
    <property type="entry name" value="NAD(P)-binding Rossmann-fold domains"/>
    <property type="match status" value="1"/>
</dbReference>
<dbReference type="PANTHER" id="PTHR43000">
    <property type="entry name" value="DTDP-D-GLUCOSE 4,6-DEHYDRATASE-RELATED"/>
    <property type="match status" value="1"/>
</dbReference>
<dbReference type="CDD" id="cd05232">
    <property type="entry name" value="UDP_G4E_4_SDR_e"/>
    <property type="match status" value="1"/>
</dbReference>
<dbReference type="EC" id="5.1.3.2" evidence="4"/>
<dbReference type="RefSeq" id="WP_000433078.1">
    <property type="nucleotide sequence ID" value="NC_009457.1"/>
</dbReference>
<dbReference type="AlphaFoldDB" id="A0A0H3AIZ8"/>
<dbReference type="InterPro" id="IPR036291">
    <property type="entry name" value="NAD(P)-bd_dom_sf"/>
</dbReference>
<name>A0A0H3AIZ8_VIBC3</name>
<dbReference type="FunFam" id="3.40.50.720:FF:000679">
    <property type="entry name" value="UDP-glucose 4-epimerase"/>
    <property type="match status" value="1"/>
</dbReference>
<dbReference type="OrthoDB" id="9801056at2"/>
<dbReference type="EMBL" id="CP000627">
    <property type="protein sequence ID" value="ABQ20073.1"/>
    <property type="molecule type" value="Genomic_DNA"/>
</dbReference>
<dbReference type="GO" id="GO:0003978">
    <property type="term" value="F:UDP-glucose 4-epimerase activity"/>
    <property type="evidence" value="ECO:0007669"/>
    <property type="project" value="UniProtKB-EC"/>
</dbReference>
<evidence type="ECO:0000313" key="5">
    <source>
        <dbReference type="Proteomes" id="UP000000249"/>
    </source>
</evidence>
<dbReference type="KEGG" id="vcr:VC395_0291"/>
<dbReference type="Gene3D" id="3.40.50.720">
    <property type="entry name" value="NAD(P)-binding Rossmann-like Domain"/>
    <property type="match status" value="1"/>
</dbReference>
<evidence type="ECO:0000259" key="3">
    <source>
        <dbReference type="Pfam" id="PF01370"/>
    </source>
</evidence>
<reference evidence="4 5" key="1">
    <citation type="submission" date="2007-03" db="EMBL/GenBank/DDBJ databases">
        <authorList>
            <person name="Heidelberg J."/>
        </authorList>
    </citation>
    <scope>NUCLEOTIDE SEQUENCE [LARGE SCALE GENOMIC DNA]</scope>
    <source>
        <strain evidence="5">ATCC 39541 / Classical Ogawa 395 / O395</strain>
    </source>
</reference>
<keyword evidence="4" id="KW-0413">Isomerase</keyword>
<sequence>MEPDNQTPLKILVTGASGFVGLRVLTQAQNIGYALVAQSRSQQPYSFEQVLLDITPNTDWERALVGVDCVVHCAARVHQMQETEADALKAYRDVNTQGTLNLAKQAVSAGVKRFIFLSSIKVNGEQTKAGSAFQHDDQHIPSDPYGLSKYEAEQQLLELAAETGLEVVIIRPPLVYGEGVKANFLSMMNWVKKQIPLPLGAVGNMRSLVYLDNLVDLILVCCQHPKAAGEIFLVSDNHDVSLTTLLRTIAQAMQIRPRLLPIPQTGLQWLLRLLGKPELGQRLCGNLQLDIAHTQKTLHWSPPVSFEQGIARTVNFYLSQSSK</sequence>
<dbReference type="eggNOG" id="COG0451">
    <property type="taxonomic scope" value="Bacteria"/>
</dbReference>
<organism evidence="4 5">
    <name type="scientific">Vibrio cholerae serotype O1 (strain ATCC 39541 / Classical Ogawa 395 / O395)</name>
    <dbReference type="NCBI Taxonomy" id="345073"/>
    <lineage>
        <taxon>Bacteria</taxon>
        <taxon>Pseudomonadati</taxon>
        <taxon>Pseudomonadota</taxon>
        <taxon>Gammaproteobacteria</taxon>
        <taxon>Vibrionales</taxon>
        <taxon>Vibrionaceae</taxon>
        <taxon>Vibrio</taxon>
    </lineage>
</organism>
<dbReference type="Pfam" id="PF01370">
    <property type="entry name" value="Epimerase"/>
    <property type="match status" value="1"/>
</dbReference>
<evidence type="ECO:0000256" key="2">
    <source>
        <dbReference type="ARBA" id="ARBA00007637"/>
    </source>
</evidence>
<dbReference type="InterPro" id="IPR001509">
    <property type="entry name" value="Epimerase_deHydtase"/>
</dbReference>
<accession>A0A0H3AIZ8</accession>
<dbReference type="Proteomes" id="UP000000249">
    <property type="component" value="Chromosome 1"/>
</dbReference>
<feature type="domain" description="NAD-dependent epimerase/dehydratase" evidence="3">
    <location>
        <begin position="11"/>
        <end position="233"/>
    </location>
</feature>